<comment type="caution">
    <text evidence="1">The sequence shown here is derived from an EMBL/GenBank/DDBJ whole genome shotgun (WGS) entry which is preliminary data.</text>
</comment>
<dbReference type="AlphaFoldDB" id="A0A2P7V3T8"/>
<gene>
    <name evidence="1" type="ORF">C7R93_16830</name>
</gene>
<reference evidence="1 2" key="1">
    <citation type="submission" date="2018-03" db="EMBL/GenBank/DDBJ databases">
        <title>Brevisbacillus phylogenomics.</title>
        <authorList>
            <person name="Dunlap C."/>
        </authorList>
    </citation>
    <scope>NUCLEOTIDE SEQUENCE [LARGE SCALE GENOMIC DNA]</scope>
    <source>
        <strain evidence="1 2">NRRL NRS-1210</strain>
    </source>
</reference>
<keyword evidence="2" id="KW-1185">Reference proteome</keyword>
<sequence>MAYKHQIGVSESDTSILSPVKATSGLPVYFGTAPIHLTDNPTAFVNKPVLAYSYEEAVKALGYHSNWDDYTLCEAIKAQFQLYNVGPAVFVNVLDPSIHKVNVKDSTINLSLGKYMIAAEGVLLASLIVKLTGAGNALVRNKDFTVVFNTSGHPVISRVDGGDIPANQATLTVSYDKLTPSAVTDAQIIGGIDSATGNVTGLELINKIFPLYRLVPGQIIVPKHSKKPAVAAVMKAKAVGINSLFKAMAIADIDCSPTGAGVYTDAPAWKNSNNYSDPYLIACYLKPKLGDEIYHEIYHLSTQFAALNSRVIADNDDVPYVSSSNKNIQANAVVNEAGTEINLGVDQAAYLNGEGIVTAINFTGGWKLWGNNTSVYPANTDVKDRFFPVRQMFNWIGNTLILTHWQKVDDPTNRRLIDTVVDSTNIWLNGLTAQGSILGGRVEFRAADNPVTSLLDGKVSYRLFLAAPVPAENIEFKLEFDVAYLQNLFAA</sequence>
<dbReference type="PANTHER" id="PTHR35861:SF2">
    <property type="entry name" value="FELS-2 PROPHAGE PROTEIN"/>
    <property type="match status" value="1"/>
</dbReference>
<dbReference type="Proteomes" id="UP000240419">
    <property type="component" value="Unassembled WGS sequence"/>
</dbReference>
<organism evidence="1 2">
    <name type="scientific">Brevibacillus fortis</name>
    <dbReference type="NCBI Taxonomy" id="2126352"/>
    <lineage>
        <taxon>Bacteria</taxon>
        <taxon>Bacillati</taxon>
        <taxon>Bacillota</taxon>
        <taxon>Bacilli</taxon>
        <taxon>Bacillales</taxon>
        <taxon>Paenibacillaceae</taxon>
        <taxon>Brevibacillus</taxon>
    </lineage>
</organism>
<name>A0A2P7V3T8_9BACL</name>
<evidence type="ECO:0000313" key="1">
    <source>
        <dbReference type="EMBL" id="PSJ93847.1"/>
    </source>
</evidence>
<dbReference type="OrthoDB" id="9767864at2"/>
<dbReference type="InterPro" id="IPR052042">
    <property type="entry name" value="Tail_sheath_structural"/>
</dbReference>
<dbReference type="PANTHER" id="PTHR35861">
    <property type="match status" value="1"/>
</dbReference>
<dbReference type="RefSeq" id="WP_106839904.1">
    <property type="nucleotide sequence ID" value="NZ_JBCNIW010000053.1"/>
</dbReference>
<accession>A0A2P7V3T8</accession>
<evidence type="ECO:0000313" key="2">
    <source>
        <dbReference type="Proteomes" id="UP000240419"/>
    </source>
</evidence>
<dbReference type="EMBL" id="PXZM01000026">
    <property type="protein sequence ID" value="PSJ93847.1"/>
    <property type="molecule type" value="Genomic_DNA"/>
</dbReference>
<protein>
    <submittedName>
        <fullName evidence="1">Phage tail protein</fullName>
    </submittedName>
</protein>
<proteinExistence type="predicted"/>